<keyword evidence="2" id="KW-1003">Cell membrane</keyword>
<dbReference type="InterPro" id="IPR000620">
    <property type="entry name" value="EamA_dom"/>
</dbReference>
<dbReference type="Pfam" id="PF00892">
    <property type="entry name" value="EamA"/>
    <property type="match status" value="2"/>
</dbReference>
<feature type="transmembrane region" description="Helical" evidence="6">
    <location>
        <begin position="248"/>
        <end position="267"/>
    </location>
</feature>
<keyword evidence="3 6" id="KW-0812">Transmembrane</keyword>
<reference evidence="8 9" key="1">
    <citation type="submission" date="2019-03" db="EMBL/GenBank/DDBJ databases">
        <title>Genomic Encyclopedia of Type Strains, Phase IV (KMG-IV): sequencing the most valuable type-strain genomes for metagenomic binning, comparative biology and taxonomic classification.</title>
        <authorList>
            <person name="Goeker M."/>
        </authorList>
    </citation>
    <scope>NUCLEOTIDE SEQUENCE [LARGE SCALE GENOMIC DNA]</scope>
    <source>
        <strain evidence="8 9">DSM 24984</strain>
    </source>
</reference>
<evidence type="ECO:0000256" key="3">
    <source>
        <dbReference type="ARBA" id="ARBA00022692"/>
    </source>
</evidence>
<feature type="transmembrane region" description="Helical" evidence="6">
    <location>
        <begin position="125"/>
        <end position="144"/>
    </location>
</feature>
<feature type="transmembrane region" description="Helical" evidence="6">
    <location>
        <begin position="156"/>
        <end position="172"/>
    </location>
</feature>
<dbReference type="OrthoDB" id="5812248at2"/>
<dbReference type="GO" id="GO:0005886">
    <property type="term" value="C:plasma membrane"/>
    <property type="evidence" value="ECO:0007669"/>
    <property type="project" value="UniProtKB-SubCell"/>
</dbReference>
<protein>
    <submittedName>
        <fullName evidence="8">Drug/metabolite transporter (DMT)-like permease</fullName>
    </submittedName>
</protein>
<dbReference type="Proteomes" id="UP000294614">
    <property type="component" value="Unassembled WGS sequence"/>
</dbReference>
<dbReference type="PANTHER" id="PTHR32322:SF18">
    <property type="entry name" value="S-ADENOSYLMETHIONINE_S-ADENOSYLHOMOCYSTEINE TRANSPORTER"/>
    <property type="match status" value="1"/>
</dbReference>
<dbReference type="AlphaFoldDB" id="A0A4V2PS73"/>
<feature type="domain" description="EamA" evidence="7">
    <location>
        <begin position="10"/>
        <end position="139"/>
    </location>
</feature>
<sequence>MKKYIQNPHVLMMIYALLISGTFHVGHSIAGDINPVVLTFARFFMGSVIFGIYVGFSHGIKIPKPCRIVRYTFISLCLVIYFVCMFTALRYTTAANTGVEYTLVPVFTTIYGALFLKEVPNAGKAAVLGVVMLGAVWVIAGGSAENLVSLKFNKGDMIFVAGCMGMGMYPVLSKLLAKDEPTPVLTFWTLATGAAVLAFWANTDIVRTNWSELPLRLYLGLGYLTVFTTAVTFFIIQYAGRRLPVSKVMSYIYIIPLFVLAENFLLGNGLPDVSVLPGVLAVSFGTWYFMKN</sequence>
<comment type="subcellular location">
    <subcellularLocation>
        <location evidence="1">Cell membrane</location>
        <topology evidence="1">Multi-pass membrane protein</topology>
    </subcellularLocation>
</comment>
<dbReference type="SUPFAM" id="SSF103481">
    <property type="entry name" value="Multidrug resistance efflux transporter EmrE"/>
    <property type="match status" value="2"/>
</dbReference>
<feature type="transmembrane region" description="Helical" evidence="6">
    <location>
        <begin position="12"/>
        <end position="30"/>
    </location>
</feature>
<accession>A0A4V2PS73</accession>
<evidence type="ECO:0000259" key="7">
    <source>
        <dbReference type="Pfam" id="PF00892"/>
    </source>
</evidence>
<dbReference type="RefSeq" id="WP_132871091.1">
    <property type="nucleotide sequence ID" value="NZ_VISF01000001.1"/>
</dbReference>
<evidence type="ECO:0000256" key="1">
    <source>
        <dbReference type="ARBA" id="ARBA00004651"/>
    </source>
</evidence>
<feature type="domain" description="EamA" evidence="7">
    <location>
        <begin position="154"/>
        <end position="285"/>
    </location>
</feature>
<keyword evidence="4 6" id="KW-1133">Transmembrane helix</keyword>
<dbReference type="InterPro" id="IPR050638">
    <property type="entry name" value="AA-Vitamin_Transporters"/>
</dbReference>
<dbReference type="InterPro" id="IPR037185">
    <property type="entry name" value="EmrE-like"/>
</dbReference>
<feature type="transmembrane region" description="Helical" evidence="6">
    <location>
        <begin position="98"/>
        <end position="116"/>
    </location>
</feature>
<feature type="transmembrane region" description="Helical" evidence="6">
    <location>
        <begin position="36"/>
        <end position="56"/>
    </location>
</feature>
<gene>
    <name evidence="8" type="ORF">C8D98_0143</name>
</gene>
<organism evidence="8 9">
    <name type="scientific">Seleniivibrio woodruffii</name>
    <dbReference type="NCBI Taxonomy" id="1078050"/>
    <lineage>
        <taxon>Bacteria</taxon>
        <taxon>Pseudomonadati</taxon>
        <taxon>Deferribacterota</taxon>
        <taxon>Deferribacteres</taxon>
        <taxon>Deferribacterales</taxon>
        <taxon>Geovibrionaceae</taxon>
        <taxon>Seleniivibrio</taxon>
    </lineage>
</organism>
<keyword evidence="9" id="KW-1185">Reference proteome</keyword>
<evidence type="ECO:0000313" key="8">
    <source>
        <dbReference type="EMBL" id="TCK61641.1"/>
    </source>
</evidence>
<proteinExistence type="predicted"/>
<evidence type="ECO:0000256" key="2">
    <source>
        <dbReference type="ARBA" id="ARBA00022475"/>
    </source>
</evidence>
<comment type="caution">
    <text evidence="8">The sequence shown here is derived from an EMBL/GenBank/DDBJ whole genome shotgun (WGS) entry which is preliminary data.</text>
</comment>
<name>A0A4V2PS73_9BACT</name>
<keyword evidence="5 6" id="KW-0472">Membrane</keyword>
<dbReference type="EMBL" id="SMGG01000003">
    <property type="protein sequence ID" value="TCK61641.1"/>
    <property type="molecule type" value="Genomic_DNA"/>
</dbReference>
<feature type="transmembrane region" description="Helical" evidence="6">
    <location>
        <begin position="184"/>
        <end position="203"/>
    </location>
</feature>
<evidence type="ECO:0000256" key="5">
    <source>
        <dbReference type="ARBA" id="ARBA00023136"/>
    </source>
</evidence>
<feature type="transmembrane region" description="Helical" evidence="6">
    <location>
        <begin position="68"/>
        <end position="92"/>
    </location>
</feature>
<evidence type="ECO:0000313" key="9">
    <source>
        <dbReference type="Proteomes" id="UP000294614"/>
    </source>
</evidence>
<evidence type="ECO:0000256" key="6">
    <source>
        <dbReference type="SAM" id="Phobius"/>
    </source>
</evidence>
<evidence type="ECO:0000256" key="4">
    <source>
        <dbReference type="ARBA" id="ARBA00022989"/>
    </source>
</evidence>
<feature type="transmembrane region" description="Helical" evidence="6">
    <location>
        <begin position="215"/>
        <end position="236"/>
    </location>
</feature>
<dbReference type="PANTHER" id="PTHR32322">
    <property type="entry name" value="INNER MEMBRANE TRANSPORTER"/>
    <property type="match status" value="1"/>
</dbReference>